<proteinExistence type="inferred from homology"/>
<evidence type="ECO:0000313" key="4">
    <source>
        <dbReference type="Proteomes" id="UP000053676"/>
    </source>
</evidence>
<accession>W2TGA9</accession>
<dbReference type="KEGG" id="nai:NECAME_09454"/>
<dbReference type="InterPro" id="IPR036651">
    <property type="entry name" value="Gln_synt_N_sf"/>
</dbReference>
<comment type="similarity">
    <text evidence="1">Belongs to the glutamine synthetase family.</text>
</comment>
<dbReference type="GO" id="GO:0006542">
    <property type="term" value="P:glutamine biosynthetic process"/>
    <property type="evidence" value="ECO:0007669"/>
    <property type="project" value="InterPro"/>
</dbReference>
<evidence type="ECO:0000256" key="1">
    <source>
        <dbReference type="PROSITE-ProRule" id="PRU01330"/>
    </source>
</evidence>
<dbReference type="PANTHER" id="PTHR20852:SF96">
    <property type="entry name" value="GLUTAMINE SYNTHETASE-RELATED"/>
    <property type="match status" value="1"/>
</dbReference>
<dbReference type="PANTHER" id="PTHR20852">
    <property type="entry name" value="GLUTAMINE SYNTHETASE"/>
    <property type="match status" value="1"/>
</dbReference>
<dbReference type="EMBL" id="KI659246">
    <property type="protein sequence ID" value="ETN80052.1"/>
    <property type="molecule type" value="Genomic_DNA"/>
</dbReference>
<dbReference type="SUPFAM" id="SSF54368">
    <property type="entry name" value="Glutamine synthetase, N-terminal domain"/>
    <property type="match status" value="1"/>
</dbReference>
<dbReference type="Proteomes" id="UP000053676">
    <property type="component" value="Unassembled WGS sequence"/>
</dbReference>
<dbReference type="OMA" id="ENYPRWS"/>
<dbReference type="PROSITE" id="PS00180">
    <property type="entry name" value="GLNA_1"/>
    <property type="match status" value="1"/>
</dbReference>
<dbReference type="STRING" id="51031.W2TGA9"/>
<gene>
    <name evidence="3" type="ORF">NECAME_09454</name>
</gene>
<dbReference type="GO" id="GO:0005737">
    <property type="term" value="C:cytoplasm"/>
    <property type="evidence" value="ECO:0007669"/>
    <property type="project" value="TreeGrafter"/>
</dbReference>
<evidence type="ECO:0000313" key="3">
    <source>
        <dbReference type="EMBL" id="ETN80052.1"/>
    </source>
</evidence>
<protein>
    <submittedName>
        <fullName evidence="3">Glutamine synthetase, beta-grasp domain protein</fullName>
    </submittedName>
</protein>
<dbReference type="OrthoDB" id="1936100at2759"/>
<evidence type="ECO:0000259" key="2">
    <source>
        <dbReference type="PROSITE" id="PS51986"/>
    </source>
</evidence>
<dbReference type="InterPro" id="IPR050292">
    <property type="entry name" value="Glutamine_Synthetase"/>
</dbReference>
<name>W2TGA9_NECAM</name>
<feature type="domain" description="GS beta-grasp" evidence="2">
    <location>
        <begin position="57"/>
        <end position="139"/>
    </location>
</feature>
<dbReference type="PROSITE" id="PS51986">
    <property type="entry name" value="GS_BETA_GRASP"/>
    <property type="match status" value="1"/>
</dbReference>
<keyword evidence="4" id="KW-1185">Reference proteome</keyword>
<dbReference type="AlphaFoldDB" id="W2TGA9"/>
<dbReference type="GO" id="GO:0004356">
    <property type="term" value="F:glutamine synthetase activity"/>
    <property type="evidence" value="ECO:0007669"/>
    <property type="project" value="InterPro"/>
</dbReference>
<dbReference type="InterPro" id="IPR008147">
    <property type="entry name" value="Gln_synt_N"/>
</dbReference>
<organism evidence="3 4">
    <name type="scientific">Necator americanus</name>
    <name type="common">Human hookworm</name>
    <dbReference type="NCBI Taxonomy" id="51031"/>
    <lineage>
        <taxon>Eukaryota</taxon>
        <taxon>Metazoa</taxon>
        <taxon>Ecdysozoa</taxon>
        <taxon>Nematoda</taxon>
        <taxon>Chromadorea</taxon>
        <taxon>Rhabditida</taxon>
        <taxon>Rhabditina</taxon>
        <taxon>Rhabditomorpha</taxon>
        <taxon>Strongyloidea</taxon>
        <taxon>Ancylostomatidae</taxon>
        <taxon>Bunostominae</taxon>
        <taxon>Necator</taxon>
    </lineage>
</organism>
<dbReference type="InterPro" id="IPR027302">
    <property type="entry name" value="Gln_synth_N_conserv_site"/>
</dbReference>
<sequence>MLKIAKNVVTRLAQVRQPLRELLKQQTRSYGEFNVNIPLAAPTTDLNMGIPFKGDKILVTYIWIDGTGENMREKTRTLDKDPGAPENYPRWSFDGSSTYQAFKGEDSDMILKPAAVYPDPFFGGNHKLLLCEVLDAHEKPSSKADF</sequence>
<reference evidence="4" key="1">
    <citation type="journal article" date="2014" name="Nat. Genet.">
        <title>Genome of the human hookworm Necator americanus.</title>
        <authorList>
            <person name="Tang Y.T."/>
            <person name="Gao X."/>
            <person name="Rosa B.A."/>
            <person name="Abubucker S."/>
            <person name="Hallsworth-Pepin K."/>
            <person name="Martin J."/>
            <person name="Tyagi R."/>
            <person name="Heizer E."/>
            <person name="Zhang X."/>
            <person name="Bhonagiri-Palsikar V."/>
            <person name="Minx P."/>
            <person name="Warren W.C."/>
            <person name="Wang Q."/>
            <person name="Zhan B."/>
            <person name="Hotez P.J."/>
            <person name="Sternberg P.W."/>
            <person name="Dougall A."/>
            <person name="Gaze S.T."/>
            <person name="Mulvenna J."/>
            <person name="Sotillo J."/>
            <person name="Ranganathan S."/>
            <person name="Rabelo E.M."/>
            <person name="Wilson R.K."/>
            <person name="Felgner P.L."/>
            <person name="Bethony J."/>
            <person name="Hawdon J.M."/>
            <person name="Gasser R.B."/>
            <person name="Loukas A."/>
            <person name="Mitreva M."/>
        </authorList>
    </citation>
    <scope>NUCLEOTIDE SEQUENCE [LARGE SCALE GENOMIC DNA]</scope>
</reference>
<dbReference type="Pfam" id="PF03951">
    <property type="entry name" value="Gln-synt_N"/>
    <property type="match status" value="1"/>
</dbReference>
<dbReference type="Gene3D" id="3.10.20.70">
    <property type="entry name" value="Glutamine synthetase, N-terminal domain"/>
    <property type="match status" value="1"/>
</dbReference>